<dbReference type="EMBL" id="JADNRY010000096">
    <property type="protein sequence ID" value="KAF9065889.1"/>
    <property type="molecule type" value="Genomic_DNA"/>
</dbReference>
<dbReference type="GO" id="GO:0003886">
    <property type="term" value="F:DNA (cytosine-5-)-methyltransferase activity"/>
    <property type="evidence" value="ECO:0007669"/>
    <property type="project" value="UniProtKB-EC"/>
</dbReference>
<evidence type="ECO:0000256" key="1">
    <source>
        <dbReference type="ARBA" id="ARBA00011975"/>
    </source>
</evidence>
<evidence type="ECO:0000313" key="5">
    <source>
        <dbReference type="EMBL" id="KAF9065889.1"/>
    </source>
</evidence>
<dbReference type="Proteomes" id="UP000772434">
    <property type="component" value="Unassembled WGS sequence"/>
</dbReference>
<reference evidence="5" key="1">
    <citation type="submission" date="2020-11" db="EMBL/GenBank/DDBJ databases">
        <authorList>
            <consortium name="DOE Joint Genome Institute"/>
            <person name="Ahrendt S."/>
            <person name="Riley R."/>
            <person name="Andreopoulos W."/>
            <person name="Labutti K."/>
            <person name="Pangilinan J."/>
            <person name="Ruiz-Duenas F.J."/>
            <person name="Barrasa J.M."/>
            <person name="Sanchez-Garcia M."/>
            <person name="Camarero S."/>
            <person name="Miyauchi S."/>
            <person name="Serrano A."/>
            <person name="Linde D."/>
            <person name="Babiker R."/>
            <person name="Drula E."/>
            <person name="Ayuso-Fernandez I."/>
            <person name="Pacheco R."/>
            <person name="Padilla G."/>
            <person name="Ferreira P."/>
            <person name="Barriuso J."/>
            <person name="Kellner H."/>
            <person name="Castanera R."/>
            <person name="Alfaro M."/>
            <person name="Ramirez L."/>
            <person name="Pisabarro A.G."/>
            <person name="Kuo A."/>
            <person name="Tritt A."/>
            <person name="Lipzen A."/>
            <person name="He G."/>
            <person name="Yan M."/>
            <person name="Ng V."/>
            <person name="Cullen D."/>
            <person name="Martin F."/>
            <person name="Rosso M.-N."/>
            <person name="Henrissat B."/>
            <person name="Hibbett D."/>
            <person name="Martinez A.T."/>
            <person name="Grigoriev I.V."/>
        </authorList>
    </citation>
    <scope>NUCLEOTIDE SEQUENCE</scope>
    <source>
        <strain evidence="5">AH 40177</strain>
    </source>
</reference>
<evidence type="ECO:0000313" key="6">
    <source>
        <dbReference type="Proteomes" id="UP000772434"/>
    </source>
</evidence>
<dbReference type="GO" id="GO:0044027">
    <property type="term" value="P:negative regulation of gene expression via chromosomal CpG island methylation"/>
    <property type="evidence" value="ECO:0007669"/>
    <property type="project" value="TreeGrafter"/>
</dbReference>
<dbReference type="GO" id="GO:0005634">
    <property type="term" value="C:nucleus"/>
    <property type="evidence" value="ECO:0007669"/>
    <property type="project" value="TreeGrafter"/>
</dbReference>
<feature type="non-terminal residue" evidence="5">
    <location>
        <position position="1"/>
    </location>
</feature>
<dbReference type="Gene3D" id="3.90.120.10">
    <property type="entry name" value="DNA Methylase, subunit A, domain 2"/>
    <property type="match status" value="1"/>
</dbReference>
<dbReference type="Pfam" id="PF00145">
    <property type="entry name" value="DNA_methylase"/>
    <property type="match status" value="1"/>
</dbReference>
<keyword evidence="4" id="KW-0949">S-adenosyl-L-methionine</keyword>
<dbReference type="EC" id="2.1.1.37" evidence="1"/>
<sequence>ILTVREVARLQGFPDHFVFYAIKDSVITHRCIGNAVPWQLSLALGGEIKKALYRQYKQNQIEID</sequence>
<name>A0A9P5PMD4_9AGAR</name>
<gene>
    <name evidence="5" type="ORF">BDP27DRAFT_1228412</name>
</gene>
<dbReference type="PANTHER" id="PTHR10629">
    <property type="entry name" value="CYTOSINE-SPECIFIC METHYLTRANSFERASE"/>
    <property type="match status" value="1"/>
</dbReference>
<dbReference type="GO" id="GO:0032259">
    <property type="term" value="P:methylation"/>
    <property type="evidence" value="ECO:0007669"/>
    <property type="project" value="UniProtKB-KW"/>
</dbReference>
<organism evidence="5 6">
    <name type="scientific">Rhodocollybia butyracea</name>
    <dbReference type="NCBI Taxonomy" id="206335"/>
    <lineage>
        <taxon>Eukaryota</taxon>
        <taxon>Fungi</taxon>
        <taxon>Dikarya</taxon>
        <taxon>Basidiomycota</taxon>
        <taxon>Agaricomycotina</taxon>
        <taxon>Agaricomycetes</taxon>
        <taxon>Agaricomycetidae</taxon>
        <taxon>Agaricales</taxon>
        <taxon>Marasmiineae</taxon>
        <taxon>Omphalotaceae</taxon>
        <taxon>Rhodocollybia</taxon>
    </lineage>
</organism>
<dbReference type="InterPro" id="IPR029063">
    <property type="entry name" value="SAM-dependent_MTases_sf"/>
</dbReference>
<accession>A0A9P5PMD4</accession>
<dbReference type="PANTHER" id="PTHR10629:SF52">
    <property type="entry name" value="DNA (CYTOSINE-5)-METHYLTRANSFERASE 1"/>
    <property type="match status" value="1"/>
</dbReference>
<evidence type="ECO:0000256" key="3">
    <source>
        <dbReference type="ARBA" id="ARBA00022679"/>
    </source>
</evidence>
<comment type="caution">
    <text evidence="5">The sequence shown here is derived from an EMBL/GenBank/DDBJ whole genome shotgun (WGS) entry which is preliminary data.</text>
</comment>
<keyword evidence="6" id="KW-1185">Reference proteome</keyword>
<proteinExistence type="predicted"/>
<protein>
    <recommendedName>
        <fullName evidence="1">DNA (cytosine-5-)-methyltransferase</fullName>
        <ecNumber evidence="1">2.1.1.37</ecNumber>
    </recommendedName>
</protein>
<dbReference type="SUPFAM" id="SSF53335">
    <property type="entry name" value="S-adenosyl-L-methionine-dependent methyltransferases"/>
    <property type="match status" value="1"/>
</dbReference>
<evidence type="ECO:0000256" key="4">
    <source>
        <dbReference type="ARBA" id="ARBA00022691"/>
    </source>
</evidence>
<dbReference type="OrthoDB" id="5376140at2759"/>
<dbReference type="GO" id="GO:0003677">
    <property type="term" value="F:DNA binding"/>
    <property type="evidence" value="ECO:0007669"/>
    <property type="project" value="TreeGrafter"/>
</dbReference>
<dbReference type="AlphaFoldDB" id="A0A9P5PMD4"/>
<dbReference type="InterPro" id="IPR050390">
    <property type="entry name" value="C5-Methyltransferase"/>
</dbReference>
<dbReference type="InterPro" id="IPR001525">
    <property type="entry name" value="C5_MeTfrase"/>
</dbReference>
<keyword evidence="2" id="KW-0489">Methyltransferase</keyword>
<evidence type="ECO:0000256" key="2">
    <source>
        <dbReference type="ARBA" id="ARBA00022603"/>
    </source>
</evidence>
<keyword evidence="3" id="KW-0808">Transferase</keyword>